<dbReference type="AlphaFoldDB" id="A0A833JDJ6"/>
<evidence type="ECO:0000313" key="3">
    <source>
        <dbReference type="Proteomes" id="UP000442694"/>
    </source>
</evidence>
<keyword evidence="1" id="KW-0812">Transmembrane</keyword>
<name>A0A833JDJ6_9BACT</name>
<dbReference type="Proteomes" id="UP000442694">
    <property type="component" value="Unassembled WGS sequence"/>
</dbReference>
<keyword evidence="1" id="KW-1133">Transmembrane helix</keyword>
<dbReference type="RefSeq" id="WP_152212108.1">
    <property type="nucleotide sequence ID" value="NZ_WFLN01000005.1"/>
</dbReference>
<keyword evidence="3" id="KW-1185">Reference proteome</keyword>
<comment type="caution">
    <text evidence="2">The sequence shown here is derived from an EMBL/GenBank/DDBJ whole genome shotgun (WGS) entry which is preliminary data.</text>
</comment>
<gene>
    <name evidence="2" type="ORF">GCL57_04615</name>
</gene>
<proteinExistence type="predicted"/>
<dbReference type="EMBL" id="WFLN01000005">
    <property type="protein sequence ID" value="KAB8031933.1"/>
    <property type="molecule type" value="Genomic_DNA"/>
</dbReference>
<organism evidence="2 3">
    <name type="scientific">Fluviispira multicolorata</name>
    <dbReference type="NCBI Taxonomy" id="2654512"/>
    <lineage>
        <taxon>Bacteria</taxon>
        <taxon>Pseudomonadati</taxon>
        <taxon>Bdellovibrionota</taxon>
        <taxon>Oligoflexia</taxon>
        <taxon>Silvanigrellales</taxon>
        <taxon>Silvanigrellaceae</taxon>
        <taxon>Fluviispira</taxon>
    </lineage>
</organism>
<sequence length="155" mass="18267">MIANFIFHFIFAIFAVWAGVAWFILHNRYQSLRENLIPSLCLQNINITQNRSLFIRAIRTLEQELFHSFKIKFSIDINSFNTKKESHTLLLSLSSLINPKSLGQEIFFEYNHQILSANEFIKSITSQNKLKKIHISYKENTENSKFNWLVENINV</sequence>
<evidence type="ECO:0000313" key="2">
    <source>
        <dbReference type="EMBL" id="KAB8031933.1"/>
    </source>
</evidence>
<reference evidence="2 3" key="1">
    <citation type="submission" date="2019-10" db="EMBL/GenBank/DDBJ databases">
        <title>New genus of Silvanigrellaceae.</title>
        <authorList>
            <person name="Pitt A."/>
            <person name="Hahn M.W."/>
        </authorList>
    </citation>
    <scope>NUCLEOTIDE SEQUENCE [LARGE SCALE GENOMIC DNA]</scope>
    <source>
        <strain evidence="2 3">33A1-SZDP</strain>
    </source>
</reference>
<feature type="transmembrane region" description="Helical" evidence="1">
    <location>
        <begin position="6"/>
        <end position="25"/>
    </location>
</feature>
<keyword evidence="1" id="KW-0472">Membrane</keyword>
<evidence type="ECO:0000256" key="1">
    <source>
        <dbReference type="SAM" id="Phobius"/>
    </source>
</evidence>
<accession>A0A833JDJ6</accession>
<protein>
    <submittedName>
        <fullName evidence="2">Uncharacterized protein</fullName>
    </submittedName>
</protein>